<keyword evidence="3" id="KW-1185">Reference proteome</keyword>
<evidence type="ECO:0000313" key="2">
    <source>
        <dbReference type="EMBL" id="CAG8612863.1"/>
    </source>
</evidence>
<gene>
    <name evidence="2" type="ORF">POCULU_LOCUS8035</name>
</gene>
<comment type="caution">
    <text evidence="2">The sequence shown here is derived from an EMBL/GenBank/DDBJ whole genome shotgun (WGS) entry which is preliminary data.</text>
</comment>
<evidence type="ECO:0000256" key="1">
    <source>
        <dbReference type="SAM" id="MobiDB-lite"/>
    </source>
</evidence>
<accession>A0A9N9GKQ5</accession>
<feature type="region of interest" description="Disordered" evidence="1">
    <location>
        <begin position="109"/>
        <end position="135"/>
    </location>
</feature>
<organism evidence="2 3">
    <name type="scientific">Paraglomus occultum</name>
    <dbReference type="NCBI Taxonomy" id="144539"/>
    <lineage>
        <taxon>Eukaryota</taxon>
        <taxon>Fungi</taxon>
        <taxon>Fungi incertae sedis</taxon>
        <taxon>Mucoromycota</taxon>
        <taxon>Glomeromycotina</taxon>
        <taxon>Glomeromycetes</taxon>
        <taxon>Paraglomerales</taxon>
        <taxon>Paraglomeraceae</taxon>
        <taxon>Paraglomus</taxon>
    </lineage>
</organism>
<feature type="non-terminal residue" evidence="2">
    <location>
        <position position="1"/>
    </location>
</feature>
<dbReference type="AlphaFoldDB" id="A0A9N9GKQ5"/>
<sequence>YGKEIIQEGSVSVLGLADYLNGMVAKAMNVNKNIITLARQWSVVLERAAFTEGIVKIKEVLGREQESASTQVGKLNETIQEIEIETEEILIIEADRDKKVESYENIKQITQHQEEENSNERVVERTKASESIEDI</sequence>
<name>A0A9N9GKQ5_9GLOM</name>
<dbReference type="EMBL" id="CAJVPJ010002097">
    <property type="protein sequence ID" value="CAG8612863.1"/>
    <property type="molecule type" value="Genomic_DNA"/>
</dbReference>
<feature type="compositionally biased region" description="Basic and acidic residues" evidence="1">
    <location>
        <begin position="112"/>
        <end position="135"/>
    </location>
</feature>
<proteinExistence type="predicted"/>
<protein>
    <submittedName>
        <fullName evidence="2">46_t:CDS:1</fullName>
    </submittedName>
</protein>
<dbReference type="Proteomes" id="UP000789572">
    <property type="component" value="Unassembled WGS sequence"/>
</dbReference>
<evidence type="ECO:0000313" key="3">
    <source>
        <dbReference type="Proteomes" id="UP000789572"/>
    </source>
</evidence>
<reference evidence="2" key="1">
    <citation type="submission" date="2021-06" db="EMBL/GenBank/DDBJ databases">
        <authorList>
            <person name="Kallberg Y."/>
            <person name="Tangrot J."/>
            <person name="Rosling A."/>
        </authorList>
    </citation>
    <scope>NUCLEOTIDE SEQUENCE</scope>
    <source>
        <strain evidence="2">IA702</strain>
    </source>
</reference>